<evidence type="ECO:0000313" key="12">
    <source>
        <dbReference type="Proteomes" id="UP000178666"/>
    </source>
</evidence>
<sequence>MTRALIVVDVQNDFCEGGALGVDGGAAVASGVDSLLDRNHGYDVVVATRDHHIDPGNHFSDHPDFIDSWPPHCVVGTPGQDLHPRLAGQSFDAVFDKGSYKAAYSGFEGTIGGDEDGTGLAEWLHDHGVDRVDVCGIATDFCVRATAVDSAAQGFATTVLGDLTAAVHPDAVAAVVDEFGDLGIDWVGGLPS</sequence>
<keyword evidence="4" id="KW-0378">Hydrolase</keyword>
<protein>
    <recommendedName>
        <fullName evidence="6">nicotinamidase</fullName>
        <ecNumber evidence="6">3.5.1.19</ecNumber>
    </recommendedName>
    <alternativeName>
        <fullName evidence="7">Nicotinamide deamidase</fullName>
    </alternativeName>
</protein>
<keyword evidence="12" id="KW-1185">Reference proteome</keyword>
<evidence type="ECO:0000256" key="2">
    <source>
        <dbReference type="ARBA" id="ARBA00022642"/>
    </source>
</evidence>
<proteinExistence type="inferred from homology"/>
<dbReference type="SUPFAM" id="SSF52499">
    <property type="entry name" value="Isochorismatase-like hydrolases"/>
    <property type="match status" value="1"/>
</dbReference>
<keyword evidence="2" id="KW-0662">Pyridine nucleotide biosynthesis</keyword>
<evidence type="ECO:0000259" key="8">
    <source>
        <dbReference type="Pfam" id="PF00857"/>
    </source>
</evidence>
<dbReference type="EC" id="3.5.1.19" evidence="6"/>
<reference evidence="10 12" key="1">
    <citation type="journal article" date="2016" name="Plant Dis.">
        <title>Improved production of propionic acid using genome shuffling.</title>
        <authorList>
            <person name="Luna-Flores C.H."/>
            <person name="Palfreyman R.W."/>
            <person name="Kromer J.O."/>
            <person name="Nielsen L.K."/>
            <person name="Marcellin E."/>
        </authorList>
    </citation>
    <scope>NUCLEOTIDE SEQUENCE [LARGE SCALE GENOMIC DNA]</scope>
    <source>
        <strain evidence="10 12">F3E8</strain>
    </source>
</reference>
<keyword evidence="3" id="KW-0479">Metal-binding</keyword>
<dbReference type="EMBL" id="CP015970">
    <property type="protein sequence ID" value="AOZ45417.1"/>
    <property type="molecule type" value="Genomic_DNA"/>
</dbReference>
<evidence type="ECO:0000256" key="7">
    <source>
        <dbReference type="ARBA" id="ARBA00043224"/>
    </source>
</evidence>
<evidence type="ECO:0000256" key="5">
    <source>
        <dbReference type="ARBA" id="ARBA00037900"/>
    </source>
</evidence>
<evidence type="ECO:0000256" key="6">
    <source>
        <dbReference type="ARBA" id="ARBA00039017"/>
    </source>
</evidence>
<dbReference type="PANTHER" id="PTHR11080">
    <property type="entry name" value="PYRAZINAMIDASE/NICOTINAMIDASE"/>
    <property type="match status" value="1"/>
</dbReference>
<comment type="pathway">
    <text evidence="5">Cofactor biosynthesis; nicotinate biosynthesis; nicotinate from nicotinamide: step 1/1.</text>
</comment>
<dbReference type="GeneID" id="88086446"/>
<name>A0A142KKJ3_9ACTN</name>
<dbReference type="InterPro" id="IPR052347">
    <property type="entry name" value="Isochorismatase_Nicotinamidase"/>
</dbReference>
<dbReference type="KEGG" id="aaci:ASQ49_15690"/>
<feature type="domain" description="Isochorismatase-like" evidence="8">
    <location>
        <begin position="4"/>
        <end position="177"/>
    </location>
</feature>
<evidence type="ECO:0000313" key="11">
    <source>
        <dbReference type="Proteomes" id="UP000075221"/>
    </source>
</evidence>
<evidence type="ECO:0000313" key="10">
    <source>
        <dbReference type="EMBL" id="AOZ45417.1"/>
    </source>
</evidence>
<organism evidence="9 11">
    <name type="scientific">Acidipropionibacterium acidipropionici</name>
    <dbReference type="NCBI Taxonomy" id="1748"/>
    <lineage>
        <taxon>Bacteria</taxon>
        <taxon>Bacillati</taxon>
        <taxon>Actinomycetota</taxon>
        <taxon>Actinomycetes</taxon>
        <taxon>Propionibacteriales</taxon>
        <taxon>Propionibacteriaceae</taxon>
        <taxon>Acidipropionibacterium</taxon>
    </lineage>
</organism>
<evidence type="ECO:0000256" key="3">
    <source>
        <dbReference type="ARBA" id="ARBA00022723"/>
    </source>
</evidence>
<dbReference type="Proteomes" id="UP000178666">
    <property type="component" value="Chromosome"/>
</dbReference>
<dbReference type="AlphaFoldDB" id="A0A142KKJ3"/>
<evidence type="ECO:0000313" key="9">
    <source>
        <dbReference type="EMBL" id="AMS06631.1"/>
    </source>
</evidence>
<dbReference type="InterPro" id="IPR000868">
    <property type="entry name" value="Isochorismatase-like_dom"/>
</dbReference>
<gene>
    <name evidence="10" type="ORF">A8L58_00410</name>
    <name evidence="9" type="ORF">AXH35_15475</name>
</gene>
<dbReference type="GO" id="GO:0008936">
    <property type="term" value="F:nicotinamidase activity"/>
    <property type="evidence" value="ECO:0007669"/>
    <property type="project" value="UniProtKB-EC"/>
</dbReference>
<reference evidence="9 11" key="2">
    <citation type="submission" date="2016-02" db="EMBL/GenBank/DDBJ databases">
        <title>Complete Genome Sequence of Propionibacterium acidipropionici ATCC 55737.</title>
        <authorList>
            <person name="Luna Flores C.H."/>
            <person name="Nielsen L.K."/>
            <person name="Marcellin E."/>
        </authorList>
    </citation>
    <scope>NUCLEOTIDE SEQUENCE [LARGE SCALE GENOMIC DNA]</scope>
    <source>
        <strain evidence="9 11">ATCC 55737</strain>
    </source>
</reference>
<comment type="similarity">
    <text evidence="1">Belongs to the isochorismatase family.</text>
</comment>
<dbReference type="Pfam" id="PF00857">
    <property type="entry name" value="Isochorismatase"/>
    <property type="match status" value="1"/>
</dbReference>
<dbReference type="OrthoDB" id="9791276at2"/>
<dbReference type="Proteomes" id="UP000075221">
    <property type="component" value="Chromosome"/>
</dbReference>
<dbReference type="InterPro" id="IPR036380">
    <property type="entry name" value="Isochorismatase-like_sf"/>
</dbReference>
<dbReference type="EMBL" id="CP014352">
    <property type="protein sequence ID" value="AMS06631.1"/>
    <property type="molecule type" value="Genomic_DNA"/>
</dbReference>
<dbReference type="RefSeq" id="WP_028701149.1">
    <property type="nucleotide sequence ID" value="NZ_CP013126.1"/>
</dbReference>
<dbReference type="PANTHER" id="PTHR11080:SF2">
    <property type="entry name" value="LD05707P"/>
    <property type="match status" value="1"/>
</dbReference>
<dbReference type="Gene3D" id="3.40.50.850">
    <property type="entry name" value="Isochorismatase-like"/>
    <property type="match status" value="1"/>
</dbReference>
<dbReference type="GO" id="GO:0046872">
    <property type="term" value="F:metal ion binding"/>
    <property type="evidence" value="ECO:0007669"/>
    <property type="project" value="UniProtKB-KW"/>
</dbReference>
<evidence type="ECO:0000256" key="4">
    <source>
        <dbReference type="ARBA" id="ARBA00022801"/>
    </source>
</evidence>
<accession>A0A142KKJ3</accession>
<dbReference type="GO" id="GO:0019363">
    <property type="term" value="P:pyridine nucleotide biosynthetic process"/>
    <property type="evidence" value="ECO:0007669"/>
    <property type="project" value="UniProtKB-KW"/>
</dbReference>
<evidence type="ECO:0000256" key="1">
    <source>
        <dbReference type="ARBA" id="ARBA00006336"/>
    </source>
</evidence>